<evidence type="ECO:0000313" key="2">
    <source>
        <dbReference type="Proteomes" id="UP001229651"/>
    </source>
</evidence>
<comment type="caution">
    <text evidence="1">The sequence shown here is derived from an EMBL/GenBank/DDBJ whole genome shotgun (WGS) entry which is preliminary data.</text>
</comment>
<reference evidence="1 2" key="1">
    <citation type="submission" date="2023-07" db="EMBL/GenBank/DDBJ databases">
        <title>Sequencing the genomes of 1000 actinobacteria strains.</title>
        <authorList>
            <person name="Klenk H.-P."/>
        </authorList>
    </citation>
    <scope>NUCLEOTIDE SEQUENCE [LARGE SCALE GENOMIC DNA]</scope>
    <source>
        <strain evidence="1 2">DSM 45805</strain>
    </source>
</reference>
<proteinExistence type="predicted"/>
<accession>A0ABU0F580</accession>
<dbReference type="RefSeq" id="WP_306998007.1">
    <property type="nucleotide sequence ID" value="NZ_JAUSUT010000001.1"/>
</dbReference>
<sequence length="128" mass="13006">MGQLREFGELVDERVAGGGPVGEPGAVAQGERERLAAGGRHGHRRAPGVGQSFLEFGHPGTGVLDLPVQPGPVLVMGALQPFQAGGFGLGFGVLDDLGPAGRQGLDLVVGQRRVADVLDLAHIQASGA</sequence>
<gene>
    <name evidence="1" type="ORF">FB470_006642</name>
</gene>
<organism evidence="1 2">
    <name type="scientific">Amycolatopsis thermophila</name>
    <dbReference type="NCBI Taxonomy" id="206084"/>
    <lineage>
        <taxon>Bacteria</taxon>
        <taxon>Bacillati</taxon>
        <taxon>Actinomycetota</taxon>
        <taxon>Actinomycetes</taxon>
        <taxon>Pseudonocardiales</taxon>
        <taxon>Pseudonocardiaceae</taxon>
        <taxon>Amycolatopsis</taxon>
    </lineage>
</organism>
<name>A0ABU0F580_9PSEU</name>
<evidence type="ECO:0000313" key="1">
    <source>
        <dbReference type="EMBL" id="MDQ0382648.1"/>
    </source>
</evidence>
<dbReference type="EMBL" id="JAUSUT010000001">
    <property type="protein sequence ID" value="MDQ0382648.1"/>
    <property type="molecule type" value="Genomic_DNA"/>
</dbReference>
<protein>
    <submittedName>
        <fullName evidence="1">Uncharacterized protein</fullName>
    </submittedName>
</protein>
<keyword evidence="2" id="KW-1185">Reference proteome</keyword>
<dbReference type="Proteomes" id="UP001229651">
    <property type="component" value="Unassembled WGS sequence"/>
</dbReference>